<proteinExistence type="predicted"/>
<dbReference type="GO" id="GO:0005886">
    <property type="term" value="C:plasma membrane"/>
    <property type="evidence" value="ECO:0007669"/>
    <property type="project" value="UniProtKB-SubCell"/>
</dbReference>
<organism evidence="7 8">
    <name type="scientific">Microlunatus sagamiharensis</name>
    <dbReference type="NCBI Taxonomy" id="546874"/>
    <lineage>
        <taxon>Bacteria</taxon>
        <taxon>Bacillati</taxon>
        <taxon>Actinomycetota</taxon>
        <taxon>Actinomycetes</taxon>
        <taxon>Propionibacteriales</taxon>
        <taxon>Propionibacteriaceae</taxon>
        <taxon>Microlunatus</taxon>
    </lineage>
</organism>
<evidence type="ECO:0000256" key="1">
    <source>
        <dbReference type="ARBA" id="ARBA00004651"/>
    </source>
</evidence>
<feature type="transmembrane region" description="Helical" evidence="5">
    <location>
        <begin position="309"/>
        <end position="327"/>
    </location>
</feature>
<dbReference type="EMBL" id="LT629799">
    <property type="protein sequence ID" value="SDV03768.1"/>
    <property type="molecule type" value="Genomic_DNA"/>
</dbReference>
<evidence type="ECO:0000256" key="3">
    <source>
        <dbReference type="ARBA" id="ARBA00022989"/>
    </source>
</evidence>
<dbReference type="InterPro" id="IPR020846">
    <property type="entry name" value="MFS_dom"/>
</dbReference>
<feature type="transmembrane region" description="Helical" evidence="5">
    <location>
        <begin position="401"/>
        <end position="421"/>
    </location>
</feature>
<gene>
    <name evidence="7" type="ORF">SAMN04488544_3852</name>
</gene>
<feature type="transmembrane region" description="Helical" evidence="5">
    <location>
        <begin position="273"/>
        <end position="297"/>
    </location>
</feature>
<dbReference type="Proteomes" id="UP000198825">
    <property type="component" value="Chromosome I"/>
</dbReference>
<accession>A0A1H2NER7</accession>
<keyword evidence="3 5" id="KW-1133">Transmembrane helix</keyword>
<feature type="transmembrane region" description="Helical" evidence="5">
    <location>
        <begin position="192"/>
        <end position="211"/>
    </location>
</feature>
<feature type="transmembrane region" description="Helical" evidence="5">
    <location>
        <begin position="157"/>
        <end position="180"/>
    </location>
</feature>
<dbReference type="GO" id="GO:0022857">
    <property type="term" value="F:transmembrane transporter activity"/>
    <property type="evidence" value="ECO:0007669"/>
    <property type="project" value="InterPro"/>
</dbReference>
<dbReference type="STRING" id="546874.SAMN04488544_3852"/>
<feature type="domain" description="Major facilitator superfamily (MFS) profile" evidence="6">
    <location>
        <begin position="273"/>
        <end position="459"/>
    </location>
</feature>
<evidence type="ECO:0000313" key="7">
    <source>
        <dbReference type="EMBL" id="SDV03768.1"/>
    </source>
</evidence>
<feature type="transmembrane region" description="Helical" evidence="5">
    <location>
        <begin position="339"/>
        <end position="360"/>
    </location>
</feature>
<dbReference type="AlphaFoldDB" id="A0A1H2NER7"/>
<feature type="transmembrane region" description="Helical" evidence="5">
    <location>
        <begin position="132"/>
        <end position="151"/>
    </location>
</feature>
<sequence>MKWLGEQQAIRASSATSSSRPYAASIASRARSIARLRSSTARLTGGLSLAAPRAAGQAAPVTRAPHVVRHLAVAQAFFVAASSVDLTLTGIVGATTAPTPALATLPFSLLFMAAGLTTFVASRCIGRFGHRATFVASGLVAALGGTVSAVAIAHGSFALFCLGTAVVGASNATAGYYRYLAADANPDARARAVSTVLAGGLVAALVGPFAATGVRDVTATPYVASYLLVAALGLGAALWNTRLWLPASSATTGPAAVPTQPPRPYAVLWRQPVLLLGVASAVAAALTMLALMTAGPILGLSAGRTPGQAALAIQLHLVGMFAPGFLVPRVIGRLGERRVAALGCAVILLAGLAAAGGAALPLYLTAMFAVGVGWNLAYSGGSAMIASSYRPSERGRVQPVAEVLGIAAQVGGSFAAAGFTTEASWRALGWATAVVAVVVGGLLLLARTRPAAPAVVVDP</sequence>
<evidence type="ECO:0000256" key="5">
    <source>
        <dbReference type="SAM" id="Phobius"/>
    </source>
</evidence>
<feature type="transmembrane region" description="Helical" evidence="5">
    <location>
        <begin position="71"/>
        <end position="95"/>
    </location>
</feature>
<dbReference type="RefSeq" id="WP_197680521.1">
    <property type="nucleotide sequence ID" value="NZ_LT629799.1"/>
</dbReference>
<comment type="subcellular location">
    <subcellularLocation>
        <location evidence="1">Cell membrane</location>
        <topology evidence="1">Multi-pass membrane protein</topology>
    </subcellularLocation>
</comment>
<feature type="transmembrane region" description="Helical" evidence="5">
    <location>
        <begin position="223"/>
        <end position="239"/>
    </location>
</feature>
<keyword evidence="4 5" id="KW-0472">Membrane</keyword>
<evidence type="ECO:0000256" key="2">
    <source>
        <dbReference type="ARBA" id="ARBA00022692"/>
    </source>
</evidence>
<dbReference type="InterPro" id="IPR036259">
    <property type="entry name" value="MFS_trans_sf"/>
</dbReference>
<dbReference type="Gene3D" id="1.20.1250.20">
    <property type="entry name" value="MFS general substrate transporter like domains"/>
    <property type="match status" value="1"/>
</dbReference>
<evidence type="ECO:0000256" key="4">
    <source>
        <dbReference type="ARBA" id="ARBA00023136"/>
    </source>
</evidence>
<dbReference type="PANTHER" id="PTHR23534">
    <property type="entry name" value="MFS PERMEASE"/>
    <property type="match status" value="1"/>
</dbReference>
<feature type="transmembrane region" description="Helical" evidence="5">
    <location>
        <begin position="101"/>
        <end position="120"/>
    </location>
</feature>
<keyword evidence="8" id="KW-1185">Reference proteome</keyword>
<keyword evidence="2 5" id="KW-0812">Transmembrane</keyword>
<dbReference type="Pfam" id="PF07690">
    <property type="entry name" value="MFS_1"/>
    <property type="match status" value="1"/>
</dbReference>
<evidence type="ECO:0000313" key="8">
    <source>
        <dbReference type="Proteomes" id="UP000198825"/>
    </source>
</evidence>
<dbReference type="PANTHER" id="PTHR23534:SF1">
    <property type="entry name" value="MAJOR FACILITATOR SUPERFAMILY PROTEIN"/>
    <property type="match status" value="1"/>
</dbReference>
<feature type="transmembrane region" description="Helical" evidence="5">
    <location>
        <begin position="366"/>
        <end position="389"/>
    </location>
</feature>
<dbReference type="SUPFAM" id="SSF103473">
    <property type="entry name" value="MFS general substrate transporter"/>
    <property type="match status" value="1"/>
</dbReference>
<reference evidence="8" key="1">
    <citation type="submission" date="2016-10" db="EMBL/GenBank/DDBJ databases">
        <authorList>
            <person name="Varghese N."/>
            <person name="Submissions S."/>
        </authorList>
    </citation>
    <scope>NUCLEOTIDE SEQUENCE [LARGE SCALE GENOMIC DNA]</scope>
    <source>
        <strain evidence="8">DSM 21743</strain>
    </source>
</reference>
<feature type="transmembrane region" description="Helical" evidence="5">
    <location>
        <begin position="427"/>
        <end position="446"/>
    </location>
</feature>
<name>A0A1H2NER7_9ACTN</name>
<protein>
    <submittedName>
        <fullName evidence="7">Predicted arabinose efflux permease, MFS family</fullName>
    </submittedName>
</protein>
<evidence type="ECO:0000259" key="6">
    <source>
        <dbReference type="PROSITE" id="PS50850"/>
    </source>
</evidence>
<dbReference type="InterPro" id="IPR011701">
    <property type="entry name" value="MFS"/>
</dbReference>
<dbReference type="PROSITE" id="PS50850">
    <property type="entry name" value="MFS"/>
    <property type="match status" value="1"/>
</dbReference>